<protein>
    <recommendedName>
        <fullName evidence="3">GDSL-like Lipase/Acylhydrolase family protein</fullName>
    </recommendedName>
</protein>
<evidence type="ECO:0000313" key="1">
    <source>
        <dbReference type="EMBL" id="SFA60749.1"/>
    </source>
</evidence>
<reference evidence="1 2" key="1">
    <citation type="submission" date="2016-10" db="EMBL/GenBank/DDBJ databases">
        <authorList>
            <person name="de Groot N.N."/>
        </authorList>
    </citation>
    <scope>NUCLEOTIDE SEQUENCE [LARGE SCALE GENOMIC DNA]</scope>
    <source>
        <strain evidence="1 2">DSM 44908</strain>
    </source>
</reference>
<dbReference type="OrthoDB" id="10009603at2"/>
<name>A0A1I0U9H7_9NOCA</name>
<dbReference type="Proteomes" id="UP000182054">
    <property type="component" value="Unassembled WGS sequence"/>
</dbReference>
<dbReference type="SUPFAM" id="SSF52266">
    <property type="entry name" value="SGNH hydrolase"/>
    <property type="match status" value="1"/>
</dbReference>
<gene>
    <name evidence="1" type="ORF">SAMN05444374_11614</name>
</gene>
<sequence>MPLGSCLVRVNLTALVIDGVDADDHPDSVPLSATLALEPMVKPGKMLQYNDAGVAKLKALTRIEVEIGPLGDIVDRDRDYVKVPAPDATTTNMSELQWRAKFENVKYGAKAVQVDDIFFYAVPGGEINLADHINVAPSSTAVQIIRGPRGYGVVDVQNDDGELVFLAGPEDDPAAQSEVGRVAAPSANVTNSAVAPLVSTAGVTRDAVDTRVATVGDQRYATLEAAAGLSEVVDTKLSKAVADQNYVRMVRLRDLWTPYSREVYPASDVLVDKYTTDHNEGGDFSASIKTVPWNSTTQQNTQSSQMVAVNPSNVAGGGMNRPTPRTLGAVIDLEWEISGNVLALMTALTGGHYDSQVYVSDEAGVMRPLRSRPLVWTGADSTGFRLIKFATRRTRRIRFVGQANAAYYQLVIPGTAMVRRPPDRTLMLSLSDSFLEGSGMYVAGSAETYSTASICDWIQERTGWAHVRMGQGGTGLLNNGSGQNIDGPANGTAGNPVPFFHDSNIDKIKAIGKNKIRLILINGTINDGELWQSKQHVIDKLTAGLNKISSWDPGIRFVLWGPEPYNFGEPGAAENLTNVNVARTRAGYLDVVAARKDVVGYVDTNNPADPFFYGSGSEAAPNQTPQAARTSTDGIHYNYAGGQEYAEQCMSVTGSFMIEAVREQVA</sequence>
<dbReference type="GeneID" id="85487280"/>
<dbReference type="CDD" id="cd00229">
    <property type="entry name" value="SGNH_hydrolase"/>
    <property type="match status" value="1"/>
</dbReference>
<dbReference type="EMBL" id="FOJN01000016">
    <property type="protein sequence ID" value="SFA60749.1"/>
    <property type="molecule type" value="Genomic_DNA"/>
</dbReference>
<dbReference type="AlphaFoldDB" id="A0A1I0U9H7"/>
<evidence type="ECO:0000313" key="2">
    <source>
        <dbReference type="Proteomes" id="UP000182054"/>
    </source>
</evidence>
<proteinExistence type="predicted"/>
<evidence type="ECO:0008006" key="3">
    <source>
        <dbReference type="Google" id="ProtNLM"/>
    </source>
</evidence>
<dbReference type="RefSeq" id="WP_074922311.1">
    <property type="nucleotide sequence ID" value="NZ_FOJN01000016.1"/>
</dbReference>
<organism evidence="1 2">
    <name type="scientific">Rhodococcoides kroppenstedtii</name>
    <dbReference type="NCBI Taxonomy" id="293050"/>
    <lineage>
        <taxon>Bacteria</taxon>
        <taxon>Bacillati</taxon>
        <taxon>Actinomycetota</taxon>
        <taxon>Actinomycetes</taxon>
        <taxon>Mycobacteriales</taxon>
        <taxon>Nocardiaceae</taxon>
        <taxon>Rhodococcoides</taxon>
    </lineage>
</organism>
<dbReference type="InterPro" id="IPR036514">
    <property type="entry name" value="SGNH_hydro_sf"/>
</dbReference>
<dbReference type="Gene3D" id="3.40.50.1110">
    <property type="entry name" value="SGNH hydrolase"/>
    <property type="match status" value="1"/>
</dbReference>
<accession>A0A1I0U9H7</accession>